<dbReference type="WBParaSite" id="Csp11.Scaffold441.g1167.t1">
    <property type="protein sequence ID" value="Csp11.Scaffold441.g1167.t1"/>
    <property type="gene ID" value="Csp11.Scaffold441.g1167"/>
</dbReference>
<dbReference type="PROSITE" id="PS50041">
    <property type="entry name" value="C_TYPE_LECTIN_2"/>
    <property type="match status" value="1"/>
</dbReference>
<proteinExistence type="predicted"/>
<dbReference type="eggNOG" id="KOG4297">
    <property type="taxonomic scope" value="Eukaryota"/>
</dbReference>
<sequence length="241" mass="25847">MTRQLLILAVFFVAVQSMGVPTGDCNEVPQCPHGFDKFSTRSNGPWCMKVIPGNMTWWEAERECRCTTRGGHLSGIETSTEKRWVEQRGQELLDAKKILNGAIWIGAYRRKECPSGSQSSNSVCHDESLFQFTDQHTCKTFIFQNWASSQPTNNAGDDCAAILVSTESSGANMEASGKTTAKNCLQTTGSTPMLPVGYVCGVKPTQPDHSYGNGNSGYGSGYGGGNGGQVFIIGAGKPGGK</sequence>
<name>A0A1I7T090_9PELO</name>
<keyword evidence="3" id="KW-1185">Reference proteome</keyword>
<dbReference type="Proteomes" id="UP000095282">
    <property type="component" value="Unplaced"/>
</dbReference>
<feature type="chain" id="PRO_5009306893" evidence="1">
    <location>
        <begin position="18"/>
        <end position="241"/>
    </location>
</feature>
<dbReference type="SUPFAM" id="SSF56436">
    <property type="entry name" value="C-type lectin-like"/>
    <property type="match status" value="1"/>
</dbReference>
<evidence type="ECO:0000313" key="3">
    <source>
        <dbReference type="Proteomes" id="UP000095282"/>
    </source>
</evidence>
<evidence type="ECO:0000256" key="1">
    <source>
        <dbReference type="SAM" id="SignalP"/>
    </source>
</evidence>
<dbReference type="InterPro" id="IPR016186">
    <property type="entry name" value="C-type_lectin-like/link_sf"/>
</dbReference>
<evidence type="ECO:0000259" key="2">
    <source>
        <dbReference type="PROSITE" id="PS50041"/>
    </source>
</evidence>
<dbReference type="PANTHER" id="PTHR23124:SF138">
    <property type="entry name" value="C-TYPE LECTIN DOMAIN-CONTAINING PROTEIN"/>
    <property type="match status" value="1"/>
</dbReference>
<dbReference type="STRING" id="1561998.A0A1I7T090"/>
<protein>
    <submittedName>
        <fullName evidence="4">C-type lectin domain-containing protein</fullName>
    </submittedName>
</protein>
<dbReference type="SMART" id="SM00034">
    <property type="entry name" value="CLECT"/>
    <property type="match status" value="1"/>
</dbReference>
<reference evidence="4" key="1">
    <citation type="submission" date="2016-11" db="UniProtKB">
        <authorList>
            <consortium name="WormBaseParasite"/>
        </authorList>
    </citation>
    <scope>IDENTIFICATION</scope>
</reference>
<keyword evidence="1" id="KW-0732">Signal</keyword>
<feature type="signal peptide" evidence="1">
    <location>
        <begin position="1"/>
        <end position="17"/>
    </location>
</feature>
<dbReference type="AlphaFoldDB" id="A0A1I7T090"/>
<dbReference type="InterPro" id="IPR001304">
    <property type="entry name" value="C-type_lectin-like"/>
</dbReference>
<feature type="domain" description="C-type lectin" evidence="2">
    <location>
        <begin position="43"/>
        <end position="162"/>
    </location>
</feature>
<dbReference type="CDD" id="cd00037">
    <property type="entry name" value="CLECT"/>
    <property type="match status" value="1"/>
</dbReference>
<dbReference type="PANTHER" id="PTHR23124">
    <property type="entry name" value="C-TYPE LECTIN DOMAIN-CONTAINING PROTEIN-RELATED-RELATED"/>
    <property type="match status" value="1"/>
</dbReference>
<evidence type="ECO:0000313" key="4">
    <source>
        <dbReference type="WBParaSite" id="Csp11.Scaffold441.g1167.t1"/>
    </source>
</evidence>
<organism evidence="3 4">
    <name type="scientific">Caenorhabditis tropicalis</name>
    <dbReference type="NCBI Taxonomy" id="1561998"/>
    <lineage>
        <taxon>Eukaryota</taxon>
        <taxon>Metazoa</taxon>
        <taxon>Ecdysozoa</taxon>
        <taxon>Nematoda</taxon>
        <taxon>Chromadorea</taxon>
        <taxon>Rhabditida</taxon>
        <taxon>Rhabditina</taxon>
        <taxon>Rhabditomorpha</taxon>
        <taxon>Rhabditoidea</taxon>
        <taxon>Rhabditidae</taxon>
        <taxon>Peloderinae</taxon>
        <taxon>Caenorhabditis</taxon>
    </lineage>
</organism>
<accession>A0A1I7T090</accession>
<dbReference type="InterPro" id="IPR016187">
    <property type="entry name" value="CTDL_fold"/>
</dbReference>
<dbReference type="Gene3D" id="3.10.100.10">
    <property type="entry name" value="Mannose-Binding Protein A, subunit A"/>
    <property type="match status" value="1"/>
</dbReference>